<sequence length="1074" mass="125487">MSTFYFKTLILGDPDTIHFFVASAFNEPGEDKDTYFSWYKEVKVVENTCDLEIDAITSISADLDEIIQMVDGIIYFVNPLIKEEFELLEMVIPDIFSAKHDIPLIIIFYDQNGIIPVSVNDLLTKVWVNYPSLEAFVNLNPKEFHQVLQALCMAMISGETPLNIENAWMRFPIFIQMANVYYDNKNYFYAAQAVRKAALIAEIYKKEEYFIFSEQAAYLFSKINLYLEASNILNDIDKQKSRNFKKLYAEAIIREGNLSFNNQEFEKAASFYERAGQWASIELLEKEIIDEAFKLAITSWVSACKVEYAFRILENLPRMESIYLLKEVLVKIKAASEFLANSKRYNLAKEQLYLAINKYQSLTLFDELKELTTKLTEILIQIFKTQTSENELYAAKSTFDEIENMWESYDVERTDLDGTLKVLITSFLDKYNFGMATILINKLNFLVLKQDLTKLSAEVEDKFKAIKKKEIEENIKKGVKILSEFVKAELDIIVGMNNKKIHETEELMKQKKYLKGAKNLQEQAKFLKKIGKEDIMNRILIKSLDVLLEGYLYEEFFITFNDLSKDNKKRYLKEIFPIYLDKLRDINKLENYQRIDRVLESSNRVYRKQELYDESKEISFIFIENIKTEAIKTLQIEETLFGIKKANKLLKKARTISSAYLEKEDQISINFDRIYKEMAEISINEENLPSALKYNDKIEDRAIKSEIHKKIDKLEAEKSAIRTQRVDKAREGEELNERLSIIENRGREASGDRDIEFKRRKAYKRAYFNTALSHITNREFGEAIDIYKETITQLNKSQKYNLAGVSLAVISLLLIHENRLQEIKQILEETIGNLAGKLGRLFSGTFAVTLVEYNLQLKKFQEETKFEKALNFYKNLPLFEEELNLLRSLLGEEIAEIETGEKLTREEVGRLSRLSIELDQNFGKLQSEMEGEEAEKENLFRKRKAMKRRFYKPILDLLKLHKFKESATKYNELTKTFSKRGDFRSGSFLMLLHGLCSLKANEPYTLIIKNLDLYLNSLGRNKKLVSDTYNIRLIQVLINVKMNSLEQYLPKIKSMLEVLPLFEEEKQLLDLESK</sequence>
<gene>
    <name evidence="2" type="ORF">LCGC14_0623250</name>
</gene>
<comment type="caution">
    <text evidence="2">The sequence shown here is derived from an EMBL/GenBank/DDBJ whole genome shotgun (WGS) entry which is preliminary data.</text>
</comment>
<dbReference type="EMBL" id="LAZR01001065">
    <property type="protein sequence ID" value="KKN51383.1"/>
    <property type="molecule type" value="Genomic_DNA"/>
</dbReference>
<proteinExistence type="predicted"/>
<keyword evidence="1" id="KW-0175">Coiled coil</keyword>
<organism evidence="2">
    <name type="scientific">marine sediment metagenome</name>
    <dbReference type="NCBI Taxonomy" id="412755"/>
    <lineage>
        <taxon>unclassified sequences</taxon>
        <taxon>metagenomes</taxon>
        <taxon>ecological metagenomes</taxon>
    </lineage>
</organism>
<evidence type="ECO:0000256" key="1">
    <source>
        <dbReference type="SAM" id="Coils"/>
    </source>
</evidence>
<feature type="coiled-coil region" evidence="1">
    <location>
        <begin position="704"/>
        <end position="731"/>
    </location>
</feature>
<dbReference type="AlphaFoldDB" id="A0A0F9UCQ4"/>
<evidence type="ECO:0000313" key="2">
    <source>
        <dbReference type="EMBL" id="KKN51383.1"/>
    </source>
</evidence>
<feature type="coiled-coil region" evidence="1">
    <location>
        <begin position="922"/>
        <end position="949"/>
    </location>
</feature>
<name>A0A0F9UCQ4_9ZZZZ</name>
<reference evidence="2" key="1">
    <citation type="journal article" date="2015" name="Nature">
        <title>Complex archaea that bridge the gap between prokaryotes and eukaryotes.</title>
        <authorList>
            <person name="Spang A."/>
            <person name="Saw J.H."/>
            <person name="Jorgensen S.L."/>
            <person name="Zaremba-Niedzwiedzka K."/>
            <person name="Martijn J."/>
            <person name="Lind A.E."/>
            <person name="van Eijk R."/>
            <person name="Schleper C."/>
            <person name="Guy L."/>
            <person name="Ettema T.J."/>
        </authorList>
    </citation>
    <scope>NUCLEOTIDE SEQUENCE</scope>
</reference>
<accession>A0A0F9UCQ4</accession>
<evidence type="ECO:0008006" key="3">
    <source>
        <dbReference type="Google" id="ProtNLM"/>
    </source>
</evidence>
<protein>
    <recommendedName>
        <fullName evidence="3">Tetratricopeptide repeat protein</fullName>
    </recommendedName>
</protein>